<evidence type="ECO:0000313" key="5">
    <source>
        <dbReference type="Proteomes" id="UP000006049"/>
    </source>
</evidence>
<dbReference type="EMBL" id="CP003280">
    <property type="protein sequence ID" value="AFL80902.1"/>
    <property type="molecule type" value="Genomic_DNA"/>
</dbReference>
<dbReference type="Gene3D" id="3.75.10.10">
    <property type="entry name" value="L-arginine/glycine Amidinotransferase, Chain A"/>
    <property type="match status" value="1"/>
</dbReference>
<dbReference type="InterPro" id="IPR007466">
    <property type="entry name" value="Peptidyl-Arg-deiminase_porph"/>
</dbReference>
<dbReference type="GO" id="GO:0047632">
    <property type="term" value="F:agmatine deiminase activity"/>
    <property type="evidence" value="ECO:0007669"/>
    <property type="project" value="TreeGrafter"/>
</dbReference>
<dbReference type="GO" id="GO:0009446">
    <property type="term" value="P:putrescine biosynthetic process"/>
    <property type="evidence" value="ECO:0007669"/>
    <property type="project" value="InterPro"/>
</dbReference>
<evidence type="ECO:0000256" key="1">
    <source>
        <dbReference type="ARBA" id="ARBA00022729"/>
    </source>
</evidence>
<dbReference type="HOGENOM" id="CLU_026427_0_0_10"/>
<accession>I3YV84</accession>
<dbReference type="eggNOG" id="COG2957">
    <property type="taxonomic scope" value="Bacteria"/>
</dbReference>
<dbReference type="GO" id="GO:0004668">
    <property type="term" value="F:protein-arginine deiminase activity"/>
    <property type="evidence" value="ECO:0007669"/>
    <property type="project" value="InterPro"/>
</dbReference>
<keyword evidence="5" id="KW-1185">Reference proteome</keyword>
<dbReference type="PANTHER" id="PTHR31377:SF0">
    <property type="entry name" value="AGMATINE DEIMINASE-RELATED"/>
    <property type="match status" value="1"/>
</dbReference>
<dbReference type="STRING" id="746697.Aeqsu_1409"/>
<evidence type="ECO:0000313" key="4">
    <source>
        <dbReference type="EMBL" id="AFL80902.1"/>
    </source>
</evidence>
<evidence type="ECO:0000256" key="2">
    <source>
        <dbReference type="ARBA" id="ARBA00022801"/>
    </source>
</evidence>
<dbReference type="Pfam" id="PF18962">
    <property type="entry name" value="Por_Secre_tail"/>
    <property type="match status" value="1"/>
</dbReference>
<feature type="domain" description="Secretion system C-terminal sorting" evidence="3">
    <location>
        <begin position="525"/>
        <end position="596"/>
    </location>
</feature>
<name>I3YV84_AEQSU</name>
<dbReference type="InterPro" id="IPR026444">
    <property type="entry name" value="Secre_tail"/>
</dbReference>
<sequence>MKLLKPYLRTSQFTIQMKNNYTKYLLVLLMALQTAFAISQEKPNLPHNLTESEKALVSEFQFTSQRLSGPPSGPVRAAAEWEEVEYLLITWNPAYPTILRQIVQAGVQECKVIITTQNQASVSNYLTSNGVDITNVTFLNVPWDSIWIRDYAGNTIYSNDVGDLALTDWIYNRPRPNDDVMPIAHAAQAGIPLYTTNSGTNDLVNTGGNYMSDGMGNAFASKLILNENAPGNPYGVSVKTEAQIDGIMQEYMGINRFVKMNTLPYDQIHHIDMHMKLLDEETILVSKYPTGVADGPQIEANIQYVLNNFQSPFGTPYKIEWIDSPPSTNGNYPDNGGPYNTYSNAVFVNKTIMVPTYRPEVDAPALAQYQEMLPGYNVVGIDVDNPGENLINSKGAIHCITHTIGVADPLWIVHQPIEEANAGSTVHIEAFIKHKSFITEAKVFWREEGNSTFNEIDMAPSNSDYWLADLTIPNISGNIQYYIWAKSISGKELTRPIVAPAGYWTIQVETLSADEWAQNHISAAYPNPTTGKVSFNMNAIQGEVKVEIHNLLGQKLYEANVENGNGIITLDLNQNWQGTLLITFEGDFGKVHKKVIKI</sequence>
<organism evidence="4 5">
    <name type="scientific">Aequorivita sublithincola (strain DSM 14238 / LMG 21431 / ACAM 643 / 9-3)</name>
    <dbReference type="NCBI Taxonomy" id="746697"/>
    <lineage>
        <taxon>Bacteria</taxon>
        <taxon>Pseudomonadati</taxon>
        <taxon>Bacteroidota</taxon>
        <taxon>Flavobacteriia</taxon>
        <taxon>Flavobacteriales</taxon>
        <taxon>Flavobacteriaceae</taxon>
        <taxon>Aequorivita</taxon>
    </lineage>
</organism>
<dbReference type="Proteomes" id="UP000006049">
    <property type="component" value="Chromosome"/>
</dbReference>
<dbReference type="PANTHER" id="PTHR31377">
    <property type="entry name" value="AGMATINE DEIMINASE-RELATED"/>
    <property type="match status" value="1"/>
</dbReference>
<evidence type="ECO:0000259" key="3">
    <source>
        <dbReference type="Pfam" id="PF18962"/>
    </source>
</evidence>
<proteinExistence type="predicted"/>
<keyword evidence="1" id="KW-0732">Signal</keyword>
<dbReference type="SUPFAM" id="SSF55909">
    <property type="entry name" value="Pentein"/>
    <property type="match status" value="1"/>
</dbReference>
<reference evidence="4 5" key="1">
    <citation type="submission" date="2012-06" db="EMBL/GenBank/DDBJ databases">
        <title>The complete genome of Aequorivita sublithincola DSM 14238.</title>
        <authorList>
            <consortium name="US DOE Joint Genome Institute (JGI-PGF)"/>
            <person name="Lucas S."/>
            <person name="Copeland A."/>
            <person name="Lapidus A."/>
            <person name="Goodwin L."/>
            <person name="Pitluck S."/>
            <person name="Peters L."/>
            <person name="Munk A.C.C."/>
            <person name="Kyrpides N."/>
            <person name="Mavromatis K."/>
            <person name="Pagani I."/>
            <person name="Ivanova N."/>
            <person name="Ovchinnikova G."/>
            <person name="Zeytun A."/>
            <person name="Detter J.C."/>
            <person name="Han C."/>
            <person name="Land M."/>
            <person name="Hauser L."/>
            <person name="Markowitz V."/>
            <person name="Cheng J.-F."/>
            <person name="Hugenholtz P."/>
            <person name="Woyke T."/>
            <person name="Wu D."/>
            <person name="Tindall B."/>
            <person name="Faehnrich R."/>
            <person name="Brambilla E."/>
            <person name="Klenk H.-P."/>
            <person name="Eisen J.A."/>
        </authorList>
    </citation>
    <scope>NUCLEOTIDE SEQUENCE [LARGE SCALE GENOMIC DNA]</scope>
    <source>
        <strain evidence="5">DSM 14238 / LMG 21431 / ACAM 643 / 9-3</strain>
    </source>
</reference>
<dbReference type="PATRIC" id="fig|746697.3.peg.1429"/>
<protein>
    <submittedName>
        <fullName evidence="4">Peptidylarginine deiminase-like enzyme</fullName>
    </submittedName>
</protein>
<keyword evidence="2" id="KW-0378">Hydrolase</keyword>
<gene>
    <name evidence="4" type="ordered locus">Aeqsu_1409</name>
</gene>
<dbReference type="NCBIfam" id="TIGR04183">
    <property type="entry name" value="Por_Secre_tail"/>
    <property type="match status" value="1"/>
</dbReference>
<dbReference type="Pfam" id="PF04371">
    <property type="entry name" value="PAD_porph"/>
    <property type="match status" value="1"/>
</dbReference>
<dbReference type="AlphaFoldDB" id="I3YV84"/>
<dbReference type="KEGG" id="asl:Aeqsu_1409"/>